<evidence type="ECO:0000313" key="1">
    <source>
        <dbReference type="EMBL" id="AMY11789.1"/>
    </source>
</evidence>
<gene>
    <name evidence="1" type="ORF">LuPra_05053</name>
</gene>
<dbReference type="EMBL" id="CP015136">
    <property type="protein sequence ID" value="AMY11789.1"/>
    <property type="molecule type" value="Genomic_DNA"/>
</dbReference>
<name>A0A143PVH1_LUTPR</name>
<dbReference type="KEGG" id="abac:LuPra_05053"/>
<keyword evidence="2" id="KW-1185">Reference proteome</keyword>
<reference evidence="2" key="2">
    <citation type="submission" date="2016-04" db="EMBL/GenBank/DDBJ databases">
        <title>First Complete Genome Sequence of a Subdivision 6 Acidobacterium.</title>
        <authorList>
            <person name="Huang S."/>
            <person name="Vieira S."/>
            <person name="Bunk B."/>
            <person name="Riedel T."/>
            <person name="Sproeer C."/>
            <person name="Overmann J."/>
        </authorList>
    </citation>
    <scope>NUCLEOTIDE SEQUENCE [LARGE SCALE GENOMIC DNA]</scope>
    <source>
        <strain evidence="2">DSM 100886 HEG_-6_39</strain>
    </source>
</reference>
<proteinExistence type="predicted"/>
<accession>A0A143PVH1</accession>
<organism evidence="1 2">
    <name type="scientific">Luteitalea pratensis</name>
    <dbReference type="NCBI Taxonomy" id="1855912"/>
    <lineage>
        <taxon>Bacteria</taxon>
        <taxon>Pseudomonadati</taxon>
        <taxon>Acidobacteriota</taxon>
        <taxon>Vicinamibacteria</taxon>
        <taxon>Vicinamibacterales</taxon>
        <taxon>Vicinamibacteraceae</taxon>
        <taxon>Luteitalea</taxon>
    </lineage>
</organism>
<sequence>MLERRGPRGPRLLRTRHSGIRHFRISRYHSPVMSAPAPAVFMDRDGTLIEEAVYPDSLDRVTCPATGWFLRQGR</sequence>
<evidence type="ECO:0000313" key="2">
    <source>
        <dbReference type="Proteomes" id="UP000076079"/>
    </source>
</evidence>
<reference evidence="1 2" key="1">
    <citation type="journal article" date="2016" name="Genome Announc.">
        <title>First Complete Genome Sequence of a Subdivision 6 Acidobacterium Strain.</title>
        <authorList>
            <person name="Huang S."/>
            <person name="Vieira S."/>
            <person name="Bunk B."/>
            <person name="Riedel T."/>
            <person name="Sproer C."/>
            <person name="Overmann J."/>
        </authorList>
    </citation>
    <scope>NUCLEOTIDE SEQUENCE [LARGE SCALE GENOMIC DNA]</scope>
    <source>
        <strain evidence="2">DSM 100886 HEG_-6_39</strain>
    </source>
</reference>
<protein>
    <submittedName>
        <fullName evidence="1">Uncharacterized protein</fullName>
    </submittedName>
</protein>
<dbReference type="STRING" id="1855912.LuPra_05053"/>
<dbReference type="Proteomes" id="UP000076079">
    <property type="component" value="Chromosome"/>
</dbReference>
<dbReference type="AlphaFoldDB" id="A0A143PVH1"/>